<evidence type="ECO:0000256" key="1">
    <source>
        <dbReference type="SAM" id="SignalP"/>
    </source>
</evidence>
<protein>
    <recommendedName>
        <fullName evidence="4">Intracellular proteinase inhibitor</fullName>
    </recommendedName>
</protein>
<evidence type="ECO:0000313" key="3">
    <source>
        <dbReference type="Proteomes" id="UP000192761"/>
    </source>
</evidence>
<organism evidence="2 3">
    <name type="scientific">Andreprevotia lacus DSM 23236</name>
    <dbReference type="NCBI Taxonomy" id="1121001"/>
    <lineage>
        <taxon>Bacteria</taxon>
        <taxon>Pseudomonadati</taxon>
        <taxon>Pseudomonadota</taxon>
        <taxon>Betaproteobacteria</taxon>
        <taxon>Neisseriales</taxon>
        <taxon>Chitinibacteraceae</taxon>
        <taxon>Andreprevotia</taxon>
    </lineage>
</organism>
<name>A0A1W1XSX0_9NEIS</name>
<keyword evidence="1" id="KW-0732">Signal</keyword>
<dbReference type="Proteomes" id="UP000192761">
    <property type="component" value="Unassembled WGS sequence"/>
</dbReference>
<dbReference type="RefSeq" id="WP_084091320.1">
    <property type="nucleotide sequence ID" value="NZ_FWXD01000015.1"/>
</dbReference>
<keyword evidence="3" id="KW-1185">Reference proteome</keyword>
<evidence type="ECO:0008006" key="4">
    <source>
        <dbReference type="Google" id="ProtNLM"/>
    </source>
</evidence>
<reference evidence="2 3" key="1">
    <citation type="submission" date="2017-04" db="EMBL/GenBank/DDBJ databases">
        <authorList>
            <person name="Afonso C.L."/>
            <person name="Miller P.J."/>
            <person name="Scott M.A."/>
            <person name="Spackman E."/>
            <person name="Goraichik I."/>
            <person name="Dimitrov K.M."/>
            <person name="Suarez D.L."/>
            <person name="Swayne D.E."/>
        </authorList>
    </citation>
    <scope>NUCLEOTIDE SEQUENCE [LARGE SCALE GENOMIC DNA]</scope>
    <source>
        <strain evidence="2 3">DSM 23236</strain>
    </source>
</reference>
<gene>
    <name evidence="2" type="ORF">SAMN02745857_02690</name>
</gene>
<accession>A0A1W1XSX0</accession>
<proteinExistence type="predicted"/>
<feature type="signal peptide" evidence="1">
    <location>
        <begin position="1"/>
        <end position="19"/>
    </location>
</feature>
<dbReference type="AlphaFoldDB" id="A0A1W1XSX0"/>
<dbReference type="EMBL" id="FWXD01000015">
    <property type="protein sequence ID" value="SMC27053.1"/>
    <property type="molecule type" value="Genomic_DNA"/>
</dbReference>
<evidence type="ECO:0000313" key="2">
    <source>
        <dbReference type="EMBL" id="SMC27053.1"/>
    </source>
</evidence>
<dbReference type="STRING" id="1121001.SAMN02745857_02690"/>
<feature type="chain" id="PRO_5013048749" description="Intracellular proteinase inhibitor" evidence="1">
    <location>
        <begin position="20"/>
        <end position="116"/>
    </location>
</feature>
<sequence length="116" mass="12536">MKALKLFALLALLPAMVWACELEVDTAGKPLKIEVNNMRHGTHNELTLFLTLKNEGKAVYAFNGAESLYVVDEQGRREKPASVDAAPQSIAPGGAIAIRAHYTPSPDYTAATLKVD</sequence>
<dbReference type="OrthoDB" id="8591340at2"/>